<dbReference type="PRINTS" id="PR00339">
    <property type="entry name" value="PCNACYCLIN"/>
</dbReference>
<name>Q8JXF7_NPVHC</name>
<dbReference type="OrthoDB" id="8431at10239"/>
<dbReference type="GO" id="GO:0019985">
    <property type="term" value="P:translesion synthesis"/>
    <property type="evidence" value="ECO:0007669"/>
    <property type="project" value="TreeGrafter"/>
</dbReference>
<evidence type="ECO:0000259" key="5">
    <source>
        <dbReference type="Pfam" id="PF02747"/>
    </source>
</evidence>
<dbReference type="InterPro" id="IPR022659">
    <property type="entry name" value="Pr_cel_nuc_antig_CS"/>
</dbReference>
<evidence type="ECO:0000259" key="4">
    <source>
        <dbReference type="Pfam" id="PF00705"/>
    </source>
</evidence>
<evidence type="ECO:0000313" key="6">
    <source>
        <dbReference type="EMBL" id="BAC02931.1"/>
    </source>
</evidence>
<dbReference type="Gene3D" id="3.70.10.10">
    <property type="match status" value="1"/>
</dbReference>
<dbReference type="CDD" id="cd00577">
    <property type="entry name" value="PCNA"/>
    <property type="match status" value="1"/>
</dbReference>
<reference evidence="7 8" key="2">
    <citation type="journal article" date="2002" name="Virus Genes">
        <title>Identification and characterization of Hyphantria cunea nucleopolyhedrovirus homologous repeated regions.</title>
        <authorList>
            <person name="FelipeAlves C.A."/>
            <person name="Ikeda M."/>
            <person name="Kobayashi M."/>
        </authorList>
    </citation>
    <scope>NUCLEOTIDE SEQUENCE [LARGE SCALE GENOMIC DNA]</scope>
</reference>
<dbReference type="GO" id="GO:0006275">
    <property type="term" value="P:regulation of DNA replication"/>
    <property type="evidence" value="ECO:0007669"/>
    <property type="project" value="InterPro"/>
</dbReference>
<dbReference type="Proteomes" id="UP000202376">
    <property type="component" value="Segment"/>
</dbReference>
<organismHost>
    <name type="scientific">Lepidoptera</name>
    <name type="common">moths &amp; butterflies</name>
    <dbReference type="NCBI Taxonomy" id="7088"/>
</organismHost>
<proteinExistence type="inferred from homology"/>
<reference evidence="7 8" key="3">
    <citation type="journal article" date="2004" name="Virology">
        <title>Identification and functional analysis of Hyphantria cunea nucleopolyhedrovirus iap genes.</title>
        <authorList>
            <person name="Ikeda M."/>
            <person name="Yanagimoto K."/>
            <person name="Kobayashi M."/>
        </authorList>
    </citation>
    <scope>NUCLEOTIDE SEQUENCE [LARGE SCALE GENOMIC DNA]</scope>
</reference>
<feature type="domain" description="Proliferating cell nuclear antigen PCNA N-terminal" evidence="4">
    <location>
        <begin position="1"/>
        <end position="119"/>
    </location>
</feature>
<dbReference type="PANTHER" id="PTHR11352:SF0">
    <property type="entry name" value="PROLIFERATING CELL NUCLEAR ANTIGEN"/>
    <property type="match status" value="1"/>
</dbReference>
<dbReference type="EMBL" id="AP009046">
    <property type="protein sequence ID" value="BAE72392.1"/>
    <property type="molecule type" value="Genomic_DNA"/>
</dbReference>
<organism evidence="6">
    <name type="scientific">Hyphantria cunea nuclear polyhedrosis virus</name>
    <name type="common">HcNPV</name>
    <dbReference type="NCBI Taxonomy" id="28288"/>
    <lineage>
        <taxon>Viruses</taxon>
        <taxon>Viruses incertae sedis</taxon>
        <taxon>Naldaviricetes</taxon>
        <taxon>Lefavirales</taxon>
        <taxon>Baculoviridae</taxon>
        <taxon>Alphabaculovirus</taxon>
        <taxon>Alphabaculovirus hycuneae</taxon>
    </lineage>
</organism>
<dbReference type="InterPro" id="IPR000730">
    <property type="entry name" value="Pr_cel_nuc_antig"/>
</dbReference>
<dbReference type="GO" id="GO:0006298">
    <property type="term" value="P:mismatch repair"/>
    <property type="evidence" value="ECO:0007669"/>
    <property type="project" value="TreeGrafter"/>
</dbReference>
<dbReference type="KEGG" id="vg:3890512"/>
<dbReference type="RefSeq" id="YP_473291.1">
    <property type="nucleotide sequence ID" value="NC_007767.1"/>
</dbReference>
<reference evidence="6" key="1">
    <citation type="submission" date="2001-08" db="EMBL/GenBank/DDBJ databases">
        <title>Comparative characterization of pcna genes from Hyphantria cunea nucleopolyhedrovirus, and two cell lines from the fall armyworm, Spodoptera frugiperda, and the fall webworm, Hyphantria cunea.</title>
        <authorList>
            <person name="Iwahori S."/>
            <person name="Ikeda M."/>
            <person name="Kobayashi M."/>
        </authorList>
    </citation>
    <scope>NUCLEOTIDE SEQUENCE</scope>
    <source>
        <strain evidence="6">N9</strain>
    </source>
</reference>
<comment type="similarity">
    <text evidence="1 3">Belongs to the PCNA family.</text>
</comment>
<dbReference type="InterPro" id="IPR022649">
    <property type="entry name" value="Pr_cel_nuc_antig_C"/>
</dbReference>
<gene>
    <name evidence="6" type="primary">Hc-pcna</name>
    <name evidence="7" type="synonym">pcna</name>
    <name evidence="7" type="ORF">HynVgp103</name>
</gene>
<dbReference type="GO" id="GO:0003677">
    <property type="term" value="F:DNA binding"/>
    <property type="evidence" value="ECO:0007669"/>
    <property type="project" value="UniProtKB-KW"/>
</dbReference>
<dbReference type="PROSITE" id="PS01251">
    <property type="entry name" value="PCNA_1"/>
    <property type="match status" value="1"/>
</dbReference>
<dbReference type="Pfam" id="PF00705">
    <property type="entry name" value="PCNA_N"/>
    <property type="match status" value="1"/>
</dbReference>
<dbReference type="GO" id="GO:0030337">
    <property type="term" value="F:DNA polymerase processivity factor activity"/>
    <property type="evidence" value="ECO:0007669"/>
    <property type="project" value="InterPro"/>
</dbReference>
<keyword evidence="8" id="KW-1185">Reference proteome</keyword>
<dbReference type="PANTHER" id="PTHR11352">
    <property type="entry name" value="PROLIFERATING CELL NUCLEAR ANTIGEN"/>
    <property type="match status" value="1"/>
</dbReference>
<dbReference type="EMBL" id="AB069856">
    <property type="protein sequence ID" value="BAC02931.1"/>
    <property type="molecule type" value="Genomic_DNA"/>
</dbReference>
<evidence type="ECO:0000256" key="1">
    <source>
        <dbReference type="ARBA" id="ARBA00010462"/>
    </source>
</evidence>
<accession>Q8JXF7</accession>
<dbReference type="InterPro" id="IPR022648">
    <property type="entry name" value="Pr_cel_nuc_antig_N"/>
</dbReference>
<dbReference type="NCBIfam" id="TIGR00590">
    <property type="entry name" value="pcna"/>
    <property type="match status" value="1"/>
</dbReference>
<evidence type="ECO:0000313" key="7">
    <source>
        <dbReference type="EMBL" id="BAE72392.1"/>
    </source>
</evidence>
<keyword evidence="3" id="KW-0235">DNA replication</keyword>
<dbReference type="GeneID" id="3890512"/>
<evidence type="ECO:0000256" key="2">
    <source>
        <dbReference type="ARBA" id="ARBA00023125"/>
    </source>
</evidence>
<dbReference type="Pfam" id="PF02747">
    <property type="entry name" value="PCNA_C"/>
    <property type="match status" value="1"/>
</dbReference>
<reference evidence="7 8" key="4">
    <citation type="journal article" date="2006" name="J. Gen. Virol.">
        <title>Gene organization and complete sequence of the Hyphantria cunea nucleopolyhedrovirus genome.</title>
        <authorList>
            <person name="Ikeda M."/>
            <person name="Shikata M."/>
            <person name="Shirata N."/>
            <person name="Chaeychomsri S."/>
            <person name="Kobayashi M."/>
        </authorList>
    </citation>
    <scope>NUCLEOTIDE SEQUENCE [LARGE SCALE GENOMIC DNA]</scope>
</reference>
<dbReference type="GO" id="GO:0006272">
    <property type="term" value="P:leading strand elongation"/>
    <property type="evidence" value="ECO:0007669"/>
    <property type="project" value="TreeGrafter"/>
</dbReference>
<dbReference type="SMR" id="Q8JXF7"/>
<evidence type="ECO:0000256" key="3">
    <source>
        <dbReference type="RuleBase" id="RU003671"/>
    </source>
</evidence>
<evidence type="ECO:0000313" key="8">
    <source>
        <dbReference type="Proteomes" id="UP000202376"/>
    </source>
</evidence>
<dbReference type="SUPFAM" id="SSF55979">
    <property type="entry name" value="DNA clamp"/>
    <property type="match status" value="2"/>
</dbReference>
<feature type="domain" description="Proliferating cell nuclear antigen PCNA C-terminal" evidence="5">
    <location>
        <begin position="127"/>
        <end position="240"/>
    </location>
</feature>
<dbReference type="InterPro" id="IPR046938">
    <property type="entry name" value="DNA_clamp_sf"/>
</dbReference>
<keyword evidence="2 3" id="KW-0238">DNA-binding</keyword>
<protein>
    <submittedName>
        <fullName evidence="7">PCNA</fullName>
    </submittedName>
    <submittedName>
        <fullName evidence="6">Proliferating cell nuclear antigen</fullName>
    </submittedName>
</protein>
<sequence>MEVTFATAGSLKNIVDALRGLLTYATFDCNADGLHLQSMDSEHVALVDLRLKRAGFARYTCERKLSFSVPMRGLHKIVRAATTNKQLTMRASARDDQVHFAFKTAERTVTCALSQISLDVERLGVPDDDEYDCVLAVASDAWARVCSDLAQLDATVVELSSGAAGLCFAADAGDGVRANVLLRAAPRRPLTQAFACRYLNAFGQTAPLSKFVNVCMSANAPLRLRFCLERLGKLDLYLAPQVSSGAKDGQ</sequence>